<feature type="region of interest" description="Disordered" evidence="1">
    <location>
        <begin position="1"/>
        <end position="20"/>
    </location>
</feature>
<sequence>MGSKIGKRIERRKKIGENKNAMADSLGASFEASSQDDTSEILIKPDNATRVIGNLSFNTISRCEADPLETKAPSHCLRDTKMAVHLSHFVVTVIEFQRPKTLFAV</sequence>
<protein>
    <submittedName>
        <fullName evidence="2">Uncharacterized protein</fullName>
    </submittedName>
</protein>
<keyword evidence="3" id="KW-1185">Reference proteome</keyword>
<evidence type="ECO:0000256" key="1">
    <source>
        <dbReference type="SAM" id="MobiDB-lite"/>
    </source>
</evidence>
<dbReference type="AlphaFoldDB" id="A0AAV4SYV5"/>
<comment type="caution">
    <text evidence="2">The sequence shown here is derived from an EMBL/GenBank/DDBJ whole genome shotgun (WGS) entry which is preliminary data.</text>
</comment>
<organism evidence="2 3">
    <name type="scientific">Caerostris extrusa</name>
    <name type="common">Bark spider</name>
    <name type="synonym">Caerostris bankana</name>
    <dbReference type="NCBI Taxonomy" id="172846"/>
    <lineage>
        <taxon>Eukaryota</taxon>
        <taxon>Metazoa</taxon>
        <taxon>Ecdysozoa</taxon>
        <taxon>Arthropoda</taxon>
        <taxon>Chelicerata</taxon>
        <taxon>Arachnida</taxon>
        <taxon>Araneae</taxon>
        <taxon>Araneomorphae</taxon>
        <taxon>Entelegynae</taxon>
        <taxon>Araneoidea</taxon>
        <taxon>Araneidae</taxon>
        <taxon>Caerostris</taxon>
    </lineage>
</organism>
<dbReference type="Proteomes" id="UP001054945">
    <property type="component" value="Unassembled WGS sequence"/>
</dbReference>
<evidence type="ECO:0000313" key="2">
    <source>
        <dbReference type="EMBL" id="GIY38186.1"/>
    </source>
</evidence>
<proteinExistence type="predicted"/>
<gene>
    <name evidence="2" type="ORF">CEXT_268391</name>
</gene>
<dbReference type="EMBL" id="BPLR01010270">
    <property type="protein sequence ID" value="GIY38186.1"/>
    <property type="molecule type" value="Genomic_DNA"/>
</dbReference>
<name>A0AAV4SYV5_CAEEX</name>
<feature type="compositionally biased region" description="Basic residues" evidence="1">
    <location>
        <begin position="1"/>
        <end position="14"/>
    </location>
</feature>
<evidence type="ECO:0000313" key="3">
    <source>
        <dbReference type="Proteomes" id="UP001054945"/>
    </source>
</evidence>
<accession>A0AAV4SYV5</accession>
<reference evidence="2 3" key="1">
    <citation type="submission" date="2021-06" db="EMBL/GenBank/DDBJ databases">
        <title>Caerostris extrusa draft genome.</title>
        <authorList>
            <person name="Kono N."/>
            <person name="Arakawa K."/>
        </authorList>
    </citation>
    <scope>NUCLEOTIDE SEQUENCE [LARGE SCALE GENOMIC DNA]</scope>
</reference>